<feature type="chain" id="PRO_5046192278" description="Lipoprotein" evidence="1">
    <location>
        <begin position="21"/>
        <end position="235"/>
    </location>
</feature>
<evidence type="ECO:0008006" key="4">
    <source>
        <dbReference type="Google" id="ProtNLM"/>
    </source>
</evidence>
<protein>
    <recommendedName>
        <fullName evidence="4">Lipoprotein</fullName>
    </recommendedName>
</protein>
<comment type="caution">
    <text evidence="2">The sequence shown here is derived from an EMBL/GenBank/DDBJ whole genome shotgun (WGS) entry which is preliminary data.</text>
</comment>
<dbReference type="RefSeq" id="WP_264512905.1">
    <property type="nucleotide sequence ID" value="NZ_JAPDDR010000003.1"/>
</dbReference>
<dbReference type="EMBL" id="JAPDDR010000003">
    <property type="protein sequence ID" value="MCW1913446.1"/>
    <property type="molecule type" value="Genomic_DNA"/>
</dbReference>
<accession>A0ABT3G0S9</accession>
<proteinExistence type="predicted"/>
<organism evidence="2 3">
    <name type="scientific">Luteolibacter rhizosphaerae</name>
    <dbReference type="NCBI Taxonomy" id="2989719"/>
    <lineage>
        <taxon>Bacteria</taxon>
        <taxon>Pseudomonadati</taxon>
        <taxon>Verrucomicrobiota</taxon>
        <taxon>Verrucomicrobiia</taxon>
        <taxon>Verrucomicrobiales</taxon>
        <taxon>Verrucomicrobiaceae</taxon>
        <taxon>Luteolibacter</taxon>
    </lineage>
</organism>
<feature type="signal peptide" evidence="1">
    <location>
        <begin position="1"/>
        <end position="20"/>
    </location>
</feature>
<dbReference type="Proteomes" id="UP001165653">
    <property type="component" value="Unassembled WGS sequence"/>
</dbReference>
<reference evidence="2" key="1">
    <citation type="submission" date="2022-10" db="EMBL/GenBank/DDBJ databases">
        <title>Luteolibacter sp. GHJ8, whole genome shotgun sequencing project.</title>
        <authorList>
            <person name="Zhao G."/>
            <person name="Shen L."/>
        </authorList>
    </citation>
    <scope>NUCLEOTIDE SEQUENCE</scope>
    <source>
        <strain evidence="2">GHJ8</strain>
    </source>
</reference>
<keyword evidence="3" id="KW-1185">Reference proteome</keyword>
<name>A0ABT3G0S9_9BACT</name>
<dbReference type="PROSITE" id="PS51257">
    <property type="entry name" value="PROKAR_LIPOPROTEIN"/>
    <property type="match status" value="1"/>
</dbReference>
<keyword evidence="1" id="KW-0732">Signal</keyword>
<evidence type="ECO:0000313" key="3">
    <source>
        <dbReference type="Proteomes" id="UP001165653"/>
    </source>
</evidence>
<sequence length="235" mass="24427">MRHVLPLAACLLPLVFSSCATKWTEAQKAQVSSLSVAPSVAPDGYKPPIGNEVHSAPIITVGGGSFAAGAAAGAGAQLIVEIAALAQQKMFESNYADAISRAPGTVPGDLSSRVHKEVSKSLGAHPFLKGKVNNASPNRFVVTVETFRYTRAGKDGDVLVTPAISGKFELLGADGKKLLSTPYVAVGKTAKSMNAFVADKALASRAFDEAIMRIGLRARNAVEVKLGETPTKEAP</sequence>
<evidence type="ECO:0000256" key="1">
    <source>
        <dbReference type="SAM" id="SignalP"/>
    </source>
</evidence>
<evidence type="ECO:0000313" key="2">
    <source>
        <dbReference type="EMBL" id="MCW1913446.1"/>
    </source>
</evidence>
<gene>
    <name evidence="2" type="ORF">OJ996_07670</name>
</gene>